<evidence type="ECO:0000313" key="2">
    <source>
        <dbReference type="Proteomes" id="UP000724584"/>
    </source>
</evidence>
<dbReference type="Proteomes" id="UP000724584">
    <property type="component" value="Unassembled WGS sequence"/>
</dbReference>
<keyword evidence="1" id="KW-0808">Transferase</keyword>
<sequence length="411" mass="46182">MAQVSPRISSERRNIDLTVTAVRALPNMALSITILVGLHKGISWLAGGDYYLYWFLALFCWRYLRFVVNLAAFWCYSPSPKPSKPTYTASKDVTAVIPTVTTDLETFKKTLKSCAANGPAKIIVVTAGDELFVGASSCVDTVSSEHPSIQFVVETAQVPSKRGQIALAVPHIETDITVLLDDHASLEPRYLESLLYPFEDPSVGLVGTNKRVRRKEGLNLWGRIWNMLGATYLCRHNFEIRATNTVDGGVFVVSGRCCALRTEILRHHEYLPRYTNERFFFDMFGPLNPDDDNFTTRFAVRHGWKIRIQYTEDSVMHTTIGVDASAHIKFLGQCKRWARTTWRSNLCSLITERSVWASQPYCVYAVYLTSLTNFAAVTDGLLVYLFTRSSAYTSTVVLGGLRAKFGTDQNH</sequence>
<protein>
    <submittedName>
        <fullName evidence="1">Nucleotide-diphospho-sugar transferase</fullName>
    </submittedName>
</protein>
<proteinExistence type="predicted"/>
<dbReference type="EMBL" id="JAGIZQ010000001">
    <property type="protein sequence ID" value="KAH6651384.1"/>
    <property type="molecule type" value="Genomic_DNA"/>
</dbReference>
<organism evidence="1 2">
    <name type="scientific">Chaetomium tenue</name>
    <dbReference type="NCBI Taxonomy" id="1854479"/>
    <lineage>
        <taxon>Eukaryota</taxon>
        <taxon>Fungi</taxon>
        <taxon>Dikarya</taxon>
        <taxon>Ascomycota</taxon>
        <taxon>Pezizomycotina</taxon>
        <taxon>Sordariomycetes</taxon>
        <taxon>Sordariomycetidae</taxon>
        <taxon>Sordariales</taxon>
        <taxon>Chaetomiaceae</taxon>
        <taxon>Chaetomium</taxon>
    </lineage>
</organism>
<evidence type="ECO:0000313" key="1">
    <source>
        <dbReference type="EMBL" id="KAH6651384.1"/>
    </source>
</evidence>
<accession>A0ACB7PU94</accession>
<comment type="caution">
    <text evidence="1">The sequence shown here is derived from an EMBL/GenBank/DDBJ whole genome shotgun (WGS) entry which is preliminary data.</text>
</comment>
<keyword evidence="2" id="KW-1185">Reference proteome</keyword>
<gene>
    <name evidence="1" type="ORF">F5144DRAFT_504065</name>
</gene>
<reference evidence="1 2" key="1">
    <citation type="journal article" date="2021" name="Nat. Commun.">
        <title>Genetic determinants of endophytism in the Arabidopsis root mycobiome.</title>
        <authorList>
            <person name="Mesny F."/>
            <person name="Miyauchi S."/>
            <person name="Thiergart T."/>
            <person name="Pickel B."/>
            <person name="Atanasova L."/>
            <person name="Karlsson M."/>
            <person name="Huettel B."/>
            <person name="Barry K.W."/>
            <person name="Haridas S."/>
            <person name="Chen C."/>
            <person name="Bauer D."/>
            <person name="Andreopoulos W."/>
            <person name="Pangilinan J."/>
            <person name="LaButti K."/>
            <person name="Riley R."/>
            <person name="Lipzen A."/>
            <person name="Clum A."/>
            <person name="Drula E."/>
            <person name="Henrissat B."/>
            <person name="Kohler A."/>
            <person name="Grigoriev I.V."/>
            <person name="Martin F.M."/>
            <person name="Hacquard S."/>
        </authorList>
    </citation>
    <scope>NUCLEOTIDE SEQUENCE [LARGE SCALE GENOMIC DNA]</scope>
    <source>
        <strain evidence="1 2">MPI-SDFR-AT-0079</strain>
    </source>
</reference>
<name>A0ACB7PU94_9PEZI</name>